<evidence type="ECO:0000256" key="1">
    <source>
        <dbReference type="ARBA" id="ARBA00022988"/>
    </source>
</evidence>
<reference evidence="4 7" key="2">
    <citation type="submission" date="2020-08" db="EMBL/GenBank/DDBJ databases">
        <title>Genomic Encyclopedia of Type Strains, Phase IV (KMG-IV): sequencing the most valuable type-strain genomes for metagenomic binning, comparative biology and taxonomic classification.</title>
        <authorList>
            <person name="Goeker M."/>
        </authorList>
    </citation>
    <scope>NUCLEOTIDE SEQUENCE [LARGE SCALE GENOMIC DNA]</scope>
    <source>
        <strain evidence="4 7">DSM 12027</strain>
    </source>
</reference>
<evidence type="ECO:0000256" key="2">
    <source>
        <dbReference type="ARBA" id="ARBA00023186"/>
    </source>
</evidence>
<dbReference type="PANTHER" id="PTHR33620">
    <property type="entry name" value="UREASE ACCESSORY PROTEIN F"/>
    <property type="match status" value="1"/>
</dbReference>
<keyword evidence="2 3" id="KW-0143">Chaperone</keyword>
<keyword evidence="3" id="KW-0963">Cytoplasm</keyword>
<comment type="function">
    <text evidence="3">Required for maturation of urease via the functional incorporation of the urease nickel metallocenter.</text>
</comment>
<dbReference type="HAMAP" id="MF_01385">
    <property type="entry name" value="UreF"/>
    <property type="match status" value="1"/>
</dbReference>
<reference evidence="5 6" key="1">
    <citation type="submission" date="2019-06" db="EMBL/GenBank/DDBJ databases">
        <title>Genome sequence of Deinococcus radiopugnans ATCC 19172.</title>
        <authorList>
            <person name="Maclea K.S."/>
            <person name="Maynard C.R."/>
        </authorList>
    </citation>
    <scope>NUCLEOTIDE SEQUENCE [LARGE SCALE GENOMIC DNA]</scope>
    <source>
        <strain evidence="5 6">ATCC 19172</strain>
    </source>
</reference>
<dbReference type="PANTHER" id="PTHR33620:SF1">
    <property type="entry name" value="UREASE ACCESSORY PROTEIN F"/>
    <property type="match status" value="1"/>
</dbReference>
<protein>
    <recommendedName>
        <fullName evidence="3">Urease accessory protein UreF</fullName>
    </recommendedName>
</protein>
<dbReference type="EMBL" id="JACHEW010000032">
    <property type="protein sequence ID" value="MBB6018503.1"/>
    <property type="molecule type" value="Genomic_DNA"/>
</dbReference>
<proteinExistence type="inferred from homology"/>
<dbReference type="Proteomes" id="UP000313988">
    <property type="component" value="Unassembled WGS sequence"/>
</dbReference>
<dbReference type="OrthoDB" id="9798772at2"/>
<comment type="similarity">
    <text evidence="3">Belongs to the UreF family.</text>
</comment>
<dbReference type="GO" id="GO:0016151">
    <property type="term" value="F:nickel cation binding"/>
    <property type="evidence" value="ECO:0007669"/>
    <property type="project" value="UniProtKB-UniRule"/>
</dbReference>
<dbReference type="EMBL" id="VDMO01000030">
    <property type="protein sequence ID" value="TNM67408.1"/>
    <property type="molecule type" value="Genomic_DNA"/>
</dbReference>
<evidence type="ECO:0000313" key="5">
    <source>
        <dbReference type="EMBL" id="TNM67408.1"/>
    </source>
</evidence>
<comment type="caution">
    <text evidence="5">The sequence shown here is derived from an EMBL/GenBank/DDBJ whole genome shotgun (WGS) entry which is preliminary data.</text>
</comment>
<dbReference type="GO" id="GO:0005737">
    <property type="term" value="C:cytoplasm"/>
    <property type="evidence" value="ECO:0007669"/>
    <property type="project" value="UniProtKB-SubCell"/>
</dbReference>
<evidence type="ECO:0000256" key="3">
    <source>
        <dbReference type="HAMAP-Rule" id="MF_01385"/>
    </source>
</evidence>
<comment type="subunit">
    <text evidence="3">UreD, UreF and UreG form a complex that acts as a GTP-hydrolysis-dependent molecular chaperone, activating the urease apoprotein by helping to assemble the nickel containing metallocenter of UreC. The UreE protein probably delivers the nickel.</text>
</comment>
<keyword evidence="1 3" id="KW-0996">Nickel insertion</keyword>
<dbReference type="AlphaFoldDB" id="A0A5C4XW53"/>
<evidence type="ECO:0000313" key="4">
    <source>
        <dbReference type="EMBL" id="MBB6018503.1"/>
    </source>
</evidence>
<sequence length="237" mass="24657">MTEDLLPFLGSLQLTDSAFPSGLYTLSHGLEAYAQAGLLGGGQGAVGGGELEALITDLLRHGVGPADGVALVGAHQAVWTDDPGLAAEADLRLTATKLAREARSASVRTGKQFLGLANTLFSHPVLAEHAARVKRGELPGNHAVALGLAKAALGVSREHALAGELYAFSAGCVSAAIRLTLIDHREAQRVLHGLKPVIVDVVAANVNRSVREIASSLPLTDVLAAHHERADTRLFIN</sequence>
<dbReference type="PIRSF" id="PIRSF009467">
    <property type="entry name" value="Ureas_acces_UreF"/>
    <property type="match status" value="1"/>
</dbReference>
<dbReference type="Gene3D" id="1.10.4190.10">
    <property type="entry name" value="Urease accessory protein UreF"/>
    <property type="match status" value="1"/>
</dbReference>
<dbReference type="InterPro" id="IPR038277">
    <property type="entry name" value="UreF_sf"/>
</dbReference>
<dbReference type="RefSeq" id="WP_139404679.1">
    <property type="nucleotide sequence ID" value="NZ_JACHEW010000032.1"/>
</dbReference>
<gene>
    <name evidence="3" type="primary">ureF</name>
    <name evidence="5" type="ORF">FHR04_18450</name>
    <name evidence="4" type="ORF">HNQ04_003784</name>
</gene>
<dbReference type="Proteomes" id="UP000629870">
    <property type="component" value="Unassembled WGS sequence"/>
</dbReference>
<organism evidence="5 6">
    <name type="scientific">Deinococcus radiopugnans ATCC 19172</name>
    <dbReference type="NCBI Taxonomy" id="585398"/>
    <lineage>
        <taxon>Bacteria</taxon>
        <taxon>Thermotogati</taxon>
        <taxon>Deinococcota</taxon>
        <taxon>Deinococci</taxon>
        <taxon>Deinococcales</taxon>
        <taxon>Deinococcaceae</taxon>
        <taxon>Deinococcus</taxon>
    </lineage>
</organism>
<evidence type="ECO:0000313" key="6">
    <source>
        <dbReference type="Proteomes" id="UP000313988"/>
    </source>
</evidence>
<dbReference type="Pfam" id="PF01730">
    <property type="entry name" value="UreF"/>
    <property type="match status" value="1"/>
</dbReference>
<keyword evidence="7" id="KW-1185">Reference proteome</keyword>
<dbReference type="InterPro" id="IPR002639">
    <property type="entry name" value="UreF"/>
</dbReference>
<name>A0A5C4XW53_9DEIO</name>
<evidence type="ECO:0000313" key="7">
    <source>
        <dbReference type="Proteomes" id="UP000629870"/>
    </source>
</evidence>
<accession>A0A5C4XW53</accession>
<comment type="subcellular location">
    <subcellularLocation>
        <location evidence="3">Cytoplasm</location>
    </subcellularLocation>
</comment>